<organism evidence="2 3">
    <name type="scientific">Coprinopsis cinerea (strain Okayama-7 / 130 / ATCC MYA-4618 / FGSC 9003)</name>
    <name type="common">Inky cap fungus</name>
    <name type="synonym">Hormographiella aspergillata</name>
    <dbReference type="NCBI Taxonomy" id="240176"/>
    <lineage>
        <taxon>Eukaryota</taxon>
        <taxon>Fungi</taxon>
        <taxon>Dikarya</taxon>
        <taxon>Basidiomycota</taxon>
        <taxon>Agaricomycotina</taxon>
        <taxon>Agaricomycetes</taxon>
        <taxon>Agaricomycetidae</taxon>
        <taxon>Agaricales</taxon>
        <taxon>Agaricineae</taxon>
        <taxon>Psathyrellaceae</taxon>
        <taxon>Coprinopsis</taxon>
    </lineage>
</organism>
<dbReference type="GeneID" id="6008900"/>
<keyword evidence="3" id="KW-1185">Reference proteome</keyword>
<reference evidence="2 3" key="1">
    <citation type="journal article" date="2010" name="Proc. Natl. Acad. Sci. U.S.A.">
        <title>Insights into evolution of multicellular fungi from the assembled chromosomes of the mushroom Coprinopsis cinerea (Coprinus cinereus).</title>
        <authorList>
            <person name="Stajich J.E."/>
            <person name="Wilke S.K."/>
            <person name="Ahren D."/>
            <person name="Au C.H."/>
            <person name="Birren B.W."/>
            <person name="Borodovsky M."/>
            <person name="Burns C."/>
            <person name="Canback B."/>
            <person name="Casselton L.A."/>
            <person name="Cheng C.K."/>
            <person name="Deng J."/>
            <person name="Dietrich F.S."/>
            <person name="Fargo D.C."/>
            <person name="Farman M.L."/>
            <person name="Gathman A.C."/>
            <person name="Goldberg J."/>
            <person name="Guigo R."/>
            <person name="Hoegger P.J."/>
            <person name="Hooker J.B."/>
            <person name="Huggins A."/>
            <person name="James T.Y."/>
            <person name="Kamada T."/>
            <person name="Kilaru S."/>
            <person name="Kodira C."/>
            <person name="Kues U."/>
            <person name="Kupfer D."/>
            <person name="Kwan H.S."/>
            <person name="Lomsadze A."/>
            <person name="Li W."/>
            <person name="Lilly W.W."/>
            <person name="Ma L.J."/>
            <person name="Mackey A.J."/>
            <person name="Manning G."/>
            <person name="Martin F."/>
            <person name="Muraguchi H."/>
            <person name="Natvig D.O."/>
            <person name="Palmerini H."/>
            <person name="Ramesh M.A."/>
            <person name="Rehmeyer C.J."/>
            <person name="Roe B.A."/>
            <person name="Shenoy N."/>
            <person name="Stanke M."/>
            <person name="Ter-Hovhannisyan V."/>
            <person name="Tunlid A."/>
            <person name="Velagapudi R."/>
            <person name="Vision T.J."/>
            <person name="Zeng Q."/>
            <person name="Zolan M.E."/>
            <person name="Pukkila P.J."/>
        </authorList>
    </citation>
    <scope>NUCLEOTIDE SEQUENCE [LARGE SCALE GENOMIC DNA]</scope>
    <source>
        <strain evidence="3">Okayama-7 / 130 / ATCC MYA-4618 / FGSC 9003</strain>
    </source>
</reference>
<proteinExistence type="predicted"/>
<dbReference type="HOGENOM" id="CLU_2979017_0_0_1"/>
<dbReference type="EMBL" id="AACS02000009">
    <property type="protein sequence ID" value="EAU89449.2"/>
    <property type="molecule type" value="Genomic_DNA"/>
</dbReference>
<evidence type="ECO:0000313" key="2">
    <source>
        <dbReference type="EMBL" id="EAU89449.2"/>
    </source>
</evidence>
<accession>A8NC71</accession>
<dbReference type="AlphaFoldDB" id="A8NC71"/>
<comment type="caution">
    <text evidence="2">The sequence shown here is derived from an EMBL/GenBank/DDBJ whole genome shotgun (WGS) entry which is preliminary data.</text>
</comment>
<gene>
    <name evidence="2" type="ORF">CC1G_07675</name>
</gene>
<name>A8NC71_COPC7</name>
<dbReference type="Proteomes" id="UP000001861">
    <property type="component" value="Unassembled WGS sequence"/>
</dbReference>
<dbReference type="KEGG" id="cci:CC1G_07675"/>
<dbReference type="InParanoid" id="A8NC71"/>
<dbReference type="RefSeq" id="XP_001832415.2">
    <property type="nucleotide sequence ID" value="XM_001832363.2"/>
</dbReference>
<evidence type="ECO:0000313" key="3">
    <source>
        <dbReference type="Proteomes" id="UP000001861"/>
    </source>
</evidence>
<protein>
    <submittedName>
        <fullName evidence="2">Uncharacterized protein</fullName>
    </submittedName>
</protein>
<sequence length="58" mass="5862">MNLTVIPDRIVPKGDTKATAAGGSGSEKKGGTKGPKGSTKATRTEEDPNGVPDAPIKQ</sequence>
<dbReference type="VEuPathDB" id="FungiDB:CC1G_07675"/>
<feature type="region of interest" description="Disordered" evidence="1">
    <location>
        <begin position="1"/>
        <end position="58"/>
    </location>
</feature>
<evidence type="ECO:0000256" key="1">
    <source>
        <dbReference type="SAM" id="MobiDB-lite"/>
    </source>
</evidence>